<dbReference type="AlphaFoldDB" id="A0A0A9C5A8"/>
<reference evidence="2" key="2">
    <citation type="journal article" date="2015" name="Data Brief">
        <title>Shoot transcriptome of the giant reed, Arundo donax.</title>
        <authorList>
            <person name="Barrero R.A."/>
            <person name="Guerrero F.D."/>
            <person name="Moolhuijzen P."/>
            <person name="Goolsby J.A."/>
            <person name="Tidwell J."/>
            <person name="Bellgard S.E."/>
            <person name="Bellgard M.I."/>
        </authorList>
    </citation>
    <scope>NUCLEOTIDE SEQUENCE</scope>
    <source>
        <tissue evidence="2">Shoot tissue taken approximately 20 cm above the soil surface</tissue>
    </source>
</reference>
<evidence type="ECO:0000256" key="1">
    <source>
        <dbReference type="SAM" id="MobiDB-lite"/>
    </source>
</evidence>
<dbReference type="EMBL" id="GBRH01228292">
    <property type="protein sequence ID" value="JAD69603.1"/>
    <property type="molecule type" value="Transcribed_RNA"/>
</dbReference>
<sequence length="67" mass="7777">MMAILENTLQAGRRPELEQVHYSEYLSRGFPLVQMLSRPPFLGSIRSSQVHQPEHSSKQDTYQNPTY</sequence>
<organism evidence="2">
    <name type="scientific">Arundo donax</name>
    <name type="common">Giant reed</name>
    <name type="synonym">Donax arundinaceus</name>
    <dbReference type="NCBI Taxonomy" id="35708"/>
    <lineage>
        <taxon>Eukaryota</taxon>
        <taxon>Viridiplantae</taxon>
        <taxon>Streptophyta</taxon>
        <taxon>Embryophyta</taxon>
        <taxon>Tracheophyta</taxon>
        <taxon>Spermatophyta</taxon>
        <taxon>Magnoliopsida</taxon>
        <taxon>Liliopsida</taxon>
        <taxon>Poales</taxon>
        <taxon>Poaceae</taxon>
        <taxon>PACMAD clade</taxon>
        <taxon>Arundinoideae</taxon>
        <taxon>Arundineae</taxon>
        <taxon>Arundo</taxon>
    </lineage>
</organism>
<proteinExistence type="predicted"/>
<feature type="region of interest" description="Disordered" evidence="1">
    <location>
        <begin position="44"/>
        <end position="67"/>
    </location>
</feature>
<evidence type="ECO:0000313" key="2">
    <source>
        <dbReference type="EMBL" id="JAD69603.1"/>
    </source>
</evidence>
<accession>A0A0A9C5A8</accession>
<name>A0A0A9C5A8_ARUDO</name>
<protein>
    <submittedName>
        <fullName evidence="2">Uncharacterized protein</fullName>
    </submittedName>
</protein>
<reference evidence="2" key="1">
    <citation type="submission" date="2014-09" db="EMBL/GenBank/DDBJ databases">
        <authorList>
            <person name="Magalhaes I.L.F."/>
            <person name="Oliveira U."/>
            <person name="Santos F.R."/>
            <person name="Vidigal T.H.D.A."/>
            <person name="Brescovit A.D."/>
            <person name="Santos A.J."/>
        </authorList>
    </citation>
    <scope>NUCLEOTIDE SEQUENCE</scope>
    <source>
        <tissue evidence="2">Shoot tissue taken approximately 20 cm above the soil surface</tissue>
    </source>
</reference>